<dbReference type="PANTHER" id="PTHR33735">
    <property type="entry name" value="EXPRESSED PROTEIN"/>
    <property type="match status" value="1"/>
</dbReference>
<feature type="region of interest" description="Disordered" evidence="1">
    <location>
        <begin position="207"/>
        <end position="233"/>
    </location>
</feature>
<organism evidence="2">
    <name type="scientific">Brassica oleracea</name>
    <name type="common">Wild cabbage</name>
    <dbReference type="NCBI Taxonomy" id="3712"/>
    <lineage>
        <taxon>Eukaryota</taxon>
        <taxon>Viridiplantae</taxon>
        <taxon>Streptophyta</taxon>
        <taxon>Embryophyta</taxon>
        <taxon>Tracheophyta</taxon>
        <taxon>Spermatophyta</taxon>
        <taxon>Magnoliopsida</taxon>
        <taxon>eudicotyledons</taxon>
        <taxon>Gunneridae</taxon>
        <taxon>Pentapetalae</taxon>
        <taxon>rosids</taxon>
        <taxon>malvids</taxon>
        <taxon>Brassicales</taxon>
        <taxon>Brassicaceae</taxon>
        <taxon>Brassiceae</taxon>
        <taxon>Brassica</taxon>
    </lineage>
</organism>
<evidence type="ECO:0000313" key="2">
    <source>
        <dbReference type="EMBL" id="VDC94546.1"/>
    </source>
</evidence>
<protein>
    <submittedName>
        <fullName evidence="2">Uncharacterized protein</fullName>
    </submittedName>
</protein>
<proteinExistence type="predicted"/>
<gene>
    <name evidence="2" type="ORF">BOLC3T17888H</name>
</gene>
<dbReference type="SMR" id="A0A3P6AKZ3"/>
<accession>A0A3P6AKZ3</accession>
<dbReference type="AlphaFoldDB" id="A0A3P6AKZ3"/>
<dbReference type="PANTHER" id="PTHR33735:SF10">
    <property type="entry name" value="EXPRESSED PROTEIN"/>
    <property type="match status" value="1"/>
</dbReference>
<name>A0A3P6AKZ3_BRAOL</name>
<dbReference type="EMBL" id="LR031872">
    <property type="protein sequence ID" value="VDC94546.1"/>
    <property type="molecule type" value="Genomic_DNA"/>
</dbReference>
<reference evidence="2" key="1">
    <citation type="submission" date="2018-11" db="EMBL/GenBank/DDBJ databases">
        <authorList>
            <consortium name="Genoscope - CEA"/>
            <person name="William W."/>
        </authorList>
    </citation>
    <scope>NUCLEOTIDE SEQUENCE</scope>
</reference>
<sequence length="233" mass="26561">MYLSRRMQSGSYAVYRQGLAEVLHTYNKVERKTSMNPYPKIILFGRDYSNQMSPQSLKLSNPVNAGKYFSNDFNNSKMQSSPPNPWFNLPSWGRWVIGSVISVVLSFWNNNRMQQLKRIKGREAELEVEGIDAVAEMVENVATATEDMAEEMEKILPEQSKLKQVAVVLEHISEVAAHEAHLTHDFLQKVEKVAHDLDALEAMIEPLVDKNEANAETKQQDDKKEANSEPSRH</sequence>
<evidence type="ECO:0000256" key="1">
    <source>
        <dbReference type="SAM" id="MobiDB-lite"/>
    </source>
</evidence>